<feature type="region of interest" description="Disordered" evidence="6">
    <location>
        <begin position="267"/>
        <end position="289"/>
    </location>
</feature>
<dbReference type="Gene3D" id="3.30.200.20">
    <property type="entry name" value="Phosphorylase Kinase, domain 1"/>
    <property type="match status" value="1"/>
</dbReference>
<dbReference type="GO" id="GO:0004674">
    <property type="term" value="F:protein serine/threonine kinase activity"/>
    <property type="evidence" value="ECO:0007669"/>
    <property type="project" value="UniProtKB-EC"/>
</dbReference>
<evidence type="ECO:0000256" key="3">
    <source>
        <dbReference type="ARBA" id="ARBA00022777"/>
    </source>
</evidence>
<sequence length="698" mass="73245">MEPLRATDPRQIGEYRLLGRLGAGGMGSVYLAQSPRGRTVAVKLVRSDLAERTDFRRRFEREVRAARKVGGEWTAPVLDAETDAEQPWLATGYIPGIPLHDAVEGQSDPLPARTVRILANRLALALGSVHEAGLIHRDVKPSNILVTIDGPRLIDFGIAWALEQADGTQLTQTGVLVGSPAFMSPEQARGRRLTAASDIFSLGSALVFAATGRVPFGDTGLAAHALLFRVAEDEPDLSQVPDGLRALLGDCLAKDPAERPSLAEIAARTADPEDEPGPGPRGNGNSAAEPWLPAGLVAQLGQHAARLLDAEVPGAREAADRAADAYVMSPAAPAPAPAPTQSSHTEQPRVEPPRTGLGSPAYALPTVYDRPPAVPPPGPPPRPAGSGAQPPDDSAGTPARSASGKGQHKGRSKERGTWRRPGVLAAGVALVLIAGGGTLLALPGVGPFGEEKKADAPQGDLPKKYLGSWKSVAKAAKGDEPITRTIDIEQGRKGETVAHIYSTYTNQVCSSPAALASYDGVLRLRAEPATSDREESCPQHPKQDLAYENKALAWSASGRRESALLHRVSGRPKNSVPKAMSGKWEMTGELVGDGTNVVEFSAGSLGESRISFAVRGKGAKEECAWEADLGAVEPRALVYGGVGDKDATLDQDAVAYEACGDLGLPVGEPIRVTMRGSGEVRLNSLVFPGKPVILKRAG</sequence>
<gene>
    <name evidence="8" type="ORF">NMN56_012580</name>
</gene>
<dbReference type="InterPro" id="IPR011009">
    <property type="entry name" value="Kinase-like_dom_sf"/>
</dbReference>
<evidence type="ECO:0000256" key="6">
    <source>
        <dbReference type="SAM" id="MobiDB-lite"/>
    </source>
</evidence>
<feature type="compositionally biased region" description="Pro residues" evidence="6">
    <location>
        <begin position="372"/>
        <end position="383"/>
    </location>
</feature>
<evidence type="ECO:0000313" key="8">
    <source>
        <dbReference type="EMBL" id="MDJ1132775.1"/>
    </source>
</evidence>
<dbReference type="Proteomes" id="UP001214441">
    <property type="component" value="Unassembled WGS sequence"/>
</dbReference>
<dbReference type="PROSITE" id="PS50011">
    <property type="entry name" value="PROTEIN_KINASE_DOM"/>
    <property type="match status" value="1"/>
</dbReference>
<evidence type="ECO:0000256" key="4">
    <source>
        <dbReference type="ARBA" id="ARBA00022840"/>
    </source>
</evidence>
<dbReference type="EMBL" id="JANCPR020000010">
    <property type="protein sequence ID" value="MDJ1132775.1"/>
    <property type="molecule type" value="Genomic_DNA"/>
</dbReference>
<keyword evidence="3 8" id="KW-0418">Kinase</keyword>
<protein>
    <submittedName>
        <fullName evidence="8">Serine/threonine-protein kinase</fullName>
        <ecNumber evidence="8">2.7.11.1</ecNumber>
    </submittedName>
</protein>
<proteinExistence type="predicted"/>
<evidence type="ECO:0000256" key="5">
    <source>
        <dbReference type="PROSITE-ProRule" id="PRU10141"/>
    </source>
</evidence>
<dbReference type="Pfam" id="PF00069">
    <property type="entry name" value="Pkinase"/>
    <property type="match status" value="1"/>
</dbReference>
<dbReference type="Gene3D" id="1.10.510.10">
    <property type="entry name" value="Transferase(Phosphotransferase) domain 1"/>
    <property type="match status" value="1"/>
</dbReference>
<dbReference type="PROSITE" id="PS00107">
    <property type="entry name" value="PROTEIN_KINASE_ATP"/>
    <property type="match status" value="1"/>
</dbReference>
<keyword evidence="9" id="KW-1185">Reference proteome</keyword>
<keyword evidence="1 8" id="KW-0808">Transferase</keyword>
<dbReference type="InterPro" id="IPR008271">
    <property type="entry name" value="Ser/Thr_kinase_AS"/>
</dbReference>
<evidence type="ECO:0000313" key="9">
    <source>
        <dbReference type="Proteomes" id="UP001214441"/>
    </source>
</evidence>
<evidence type="ECO:0000256" key="1">
    <source>
        <dbReference type="ARBA" id="ARBA00022679"/>
    </source>
</evidence>
<dbReference type="SUPFAM" id="SSF56112">
    <property type="entry name" value="Protein kinase-like (PK-like)"/>
    <property type="match status" value="1"/>
</dbReference>
<dbReference type="InterPro" id="IPR000719">
    <property type="entry name" value="Prot_kinase_dom"/>
</dbReference>
<feature type="domain" description="Protein kinase" evidence="7">
    <location>
        <begin position="15"/>
        <end position="292"/>
    </location>
</feature>
<comment type="caution">
    <text evidence="8">The sequence shown here is derived from an EMBL/GenBank/DDBJ whole genome shotgun (WGS) entry which is preliminary data.</text>
</comment>
<name>A0ABT6ZUP5_9ACTN</name>
<dbReference type="PANTHER" id="PTHR43289:SF34">
    <property type="entry name" value="SERINE_THREONINE-PROTEIN KINASE YBDM-RELATED"/>
    <property type="match status" value="1"/>
</dbReference>
<dbReference type="EC" id="2.7.11.1" evidence="8"/>
<keyword evidence="2 5" id="KW-0547">Nucleotide-binding</keyword>
<evidence type="ECO:0000259" key="7">
    <source>
        <dbReference type="PROSITE" id="PS50011"/>
    </source>
</evidence>
<reference evidence="8 9" key="1">
    <citation type="submission" date="2023-05" db="EMBL/GenBank/DDBJ databases">
        <title>Streptantibioticus silvisoli sp. nov., acidotolerant actinomycetes 1 from pine litter.</title>
        <authorList>
            <person name="Swiecimska M."/>
            <person name="Golinska P."/>
            <person name="Sangal V."/>
            <person name="Wachnowicz B."/>
            <person name="Goodfellow M."/>
        </authorList>
    </citation>
    <scope>NUCLEOTIDE SEQUENCE [LARGE SCALE GENOMIC DNA]</scope>
    <source>
        <strain evidence="8 9">DSM 42109</strain>
    </source>
</reference>
<keyword evidence="4 5" id="KW-0067">ATP-binding</keyword>
<dbReference type="PROSITE" id="PS00108">
    <property type="entry name" value="PROTEIN_KINASE_ST"/>
    <property type="match status" value="1"/>
</dbReference>
<dbReference type="RefSeq" id="WP_274040128.1">
    <property type="nucleotide sequence ID" value="NZ_JANCPR020000010.1"/>
</dbReference>
<feature type="region of interest" description="Disordered" evidence="6">
    <location>
        <begin position="330"/>
        <end position="419"/>
    </location>
</feature>
<organism evidence="8 9">
    <name type="scientific">Streptomyces iconiensis</name>
    <dbReference type="NCBI Taxonomy" id="1384038"/>
    <lineage>
        <taxon>Bacteria</taxon>
        <taxon>Bacillati</taxon>
        <taxon>Actinomycetota</taxon>
        <taxon>Actinomycetes</taxon>
        <taxon>Kitasatosporales</taxon>
        <taxon>Streptomycetaceae</taxon>
        <taxon>Streptomyces</taxon>
    </lineage>
</organism>
<dbReference type="InterPro" id="IPR017441">
    <property type="entry name" value="Protein_kinase_ATP_BS"/>
</dbReference>
<dbReference type="CDD" id="cd14014">
    <property type="entry name" value="STKc_PknB_like"/>
    <property type="match status" value="1"/>
</dbReference>
<accession>A0ABT6ZUP5</accession>
<dbReference type="SMART" id="SM00220">
    <property type="entry name" value="S_TKc"/>
    <property type="match status" value="1"/>
</dbReference>
<feature type="binding site" evidence="5">
    <location>
        <position position="43"/>
    </location>
    <ligand>
        <name>ATP</name>
        <dbReference type="ChEBI" id="CHEBI:30616"/>
    </ligand>
</feature>
<dbReference type="PANTHER" id="PTHR43289">
    <property type="entry name" value="MITOGEN-ACTIVATED PROTEIN KINASE KINASE KINASE 20-RELATED"/>
    <property type="match status" value="1"/>
</dbReference>
<evidence type="ECO:0000256" key="2">
    <source>
        <dbReference type="ARBA" id="ARBA00022741"/>
    </source>
</evidence>